<dbReference type="InterPro" id="IPR009057">
    <property type="entry name" value="Homeodomain-like_sf"/>
</dbReference>
<evidence type="ECO:0000313" key="3">
    <source>
        <dbReference type="EMBL" id="MBL3678927.1"/>
    </source>
</evidence>
<evidence type="ECO:0000313" key="4">
    <source>
        <dbReference type="Proteomes" id="UP001645859"/>
    </source>
</evidence>
<dbReference type="EMBL" id="QYAC01000003">
    <property type="protein sequence ID" value="MBL3678927.1"/>
    <property type="molecule type" value="Genomic_DNA"/>
</dbReference>
<evidence type="ECO:0000256" key="1">
    <source>
        <dbReference type="ARBA" id="ARBA00023125"/>
    </source>
</evidence>
<keyword evidence="1" id="KW-0238">DNA-binding</keyword>
<reference evidence="3 4" key="1">
    <citation type="submission" date="2018-09" db="EMBL/GenBank/DDBJ databases">
        <title>Comparative genomics of Leucobacter spp.</title>
        <authorList>
            <person name="Reis A.C."/>
            <person name="Kolvenbach B.A."/>
            <person name="Corvini P.F.X."/>
            <person name="Nunes O.C."/>
        </authorList>
    </citation>
    <scope>NUCLEOTIDE SEQUENCE [LARGE SCALE GENOMIC DNA]</scope>
    <source>
        <strain evidence="3 4">TAN 31504</strain>
    </source>
</reference>
<dbReference type="RefSeq" id="WP_202344200.1">
    <property type="nucleotide sequence ID" value="NZ_BAAAPI010000013.1"/>
</dbReference>
<dbReference type="SUPFAM" id="SSF46689">
    <property type="entry name" value="Homeodomain-like"/>
    <property type="match status" value="1"/>
</dbReference>
<protein>
    <submittedName>
        <fullName evidence="3">TetR family transcriptional regulator</fullName>
    </submittedName>
</protein>
<gene>
    <name evidence="3" type="ORF">D3230_06405</name>
</gene>
<comment type="caution">
    <text evidence="3">The sequence shown here is derived from an EMBL/GenBank/DDBJ whole genome shotgun (WGS) entry which is preliminary data.</text>
</comment>
<evidence type="ECO:0000259" key="2">
    <source>
        <dbReference type="Pfam" id="PF00440"/>
    </source>
</evidence>
<accession>A0ABS1SEE7</accession>
<name>A0ABS1SEE7_9MICO</name>
<dbReference type="Proteomes" id="UP001645859">
    <property type="component" value="Unassembled WGS sequence"/>
</dbReference>
<keyword evidence="4" id="KW-1185">Reference proteome</keyword>
<dbReference type="Pfam" id="PF00440">
    <property type="entry name" value="TetR_N"/>
    <property type="match status" value="1"/>
</dbReference>
<feature type="domain" description="HTH tetR-type" evidence="2">
    <location>
        <begin position="20"/>
        <end position="55"/>
    </location>
</feature>
<dbReference type="InterPro" id="IPR001647">
    <property type="entry name" value="HTH_TetR"/>
</dbReference>
<dbReference type="Gene3D" id="1.10.357.10">
    <property type="entry name" value="Tetracycline Repressor, domain 2"/>
    <property type="match status" value="1"/>
</dbReference>
<proteinExistence type="predicted"/>
<organism evidence="3 4">
    <name type="scientific">Leucobacter chromiireducens subsp. solipictus</name>
    <dbReference type="NCBI Taxonomy" id="398235"/>
    <lineage>
        <taxon>Bacteria</taxon>
        <taxon>Bacillati</taxon>
        <taxon>Actinomycetota</taxon>
        <taxon>Actinomycetes</taxon>
        <taxon>Micrococcales</taxon>
        <taxon>Microbacteriaceae</taxon>
        <taxon>Leucobacter</taxon>
    </lineage>
</organism>
<sequence>MPEGLRERKRRRTHEQLETAAVTMAVANGADTVTVDRVCEAAMVSRSTFFNYFASLDRAIYGGPLSFDPSGAARVLHAHPSDLVLATIRILHESVSGPEPAALRPHRVTLFIREAGAIRPVSPTHAESRDRLISILVEWLETRPDHARLPDQPPEHEAELTIALALAVAAEVFPDTGRTDGDLASYTAARARLAAIITEPGAGSAPPARVPRES</sequence>